<dbReference type="InterPro" id="IPR004761">
    <property type="entry name" value="Spore_GerAB"/>
</dbReference>
<feature type="signal peptide" evidence="9">
    <location>
        <begin position="1"/>
        <end position="29"/>
    </location>
</feature>
<evidence type="ECO:0000256" key="8">
    <source>
        <dbReference type="SAM" id="Phobius"/>
    </source>
</evidence>
<gene>
    <name evidence="10" type="ORF">H8B09_18500</name>
</gene>
<dbReference type="EMBL" id="JACXZA010000004">
    <property type="protein sequence ID" value="MBD3920763.1"/>
    <property type="molecule type" value="Genomic_DNA"/>
</dbReference>
<dbReference type="Pfam" id="PF03845">
    <property type="entry name" value="Spore_permease"/>
    <property type="match status" value="1"/>
</dbReference>
<dbReference type="NCBIfam" id="TIGR00912">
    <property type="entry name" value="2A0309"/>
    <property type="match status" value="1"/>
</dbReference>
<keyword evidence="9" id="KW-0732">Signal</keyword>
<feature type="transmembrane region" description="Helical" evidence="8">
    <location>
        <begin position="268"/>
        <end position="292"/>
    </location>
</feature>
<evidence type="ECO:0000256" key="3">
    <source>
        <dbReference type="ARBA" id="ARBA00022448"/>
    </source>
</evidence>
<feature type="transmembrane region" description="Helical" evidence="8">
    <location>
        <begin position="215"/>
        <end position="248"/>
    </location>
</feature>
<evidence type="ECO:0000256" key="1">
    <source>
        <dbReference type="ARBA" id="ARBA00004141"/>
    </source>
</evidence>
<feature type="transmembrane region" description="Helical" evidence="8">
    <location>
        <begin position="332"/>
        <end position="352"/>
    </location>
</feature>
<proteinExistence type="inferred from homology"/>
<accession>A0ABR8MXZ4</accession>
<dbReference type="Proteomes" id="UP000609346">
    <property type="component" value="Unassembled WGS sequence"/>
</dbReference>
<protein>
    <submittedName>
        <fullName evidence="10">Endospore germination permease</fullName>
    </submittedName>
</protein>
<feature type="transmembrane region" description="Helical" evidence="8">
    <location>
        <begin position="39"/>
        <end position="60"/>
    </location>
</feature>
<keyword evidence="3" id="KW-0813">Transport</keyword>
<name>A0ABR8MXZ4_9BACL</name>
<keyword evidence="4" id="KW-0309">Germination</keyword>
<organism evidence="10 11">
    <name type="scientific">Paenibacillus terricola</name>
    <dbReference type="NCBI Taxonomy" id="2763503"/>
    <lineage>
        <taxon>Bacteria</taxon>
        <taxon>Bacillati</taxon>
        <taxon>Bacillota</taxon>
        <taxon>Bacilli</taxon>
        <taxon>Bacillales</taxon>
        <taxon>Paenibacillaceae</taxon>
        <taxon>Paenibacillus</taxon>
    </lineage>
</organism>
<dbReference type="PANTHER" id="PTHR34975">
    <property type="entry name" value="SPORE GERMINATION PROTEIN A2"/>
    <property type="match status" value="1"/>
</dbReference>
<feature type="transmembrane region" description="Helical" evidence="8">
    <location>
        <begin position="72"/>
        <end position="96"/>
    </location>
</feature>
<feature type="transmembrane region" description="Helical" evidence="8">
    <location>
        <begin position="304"/>
        <end position="320"/>
    </location>
</feature>
<comment type="subcellular location">
    <subcellularLocation>
        <location evidence="1">Membrane</location>
        <topology evidence="1">Multi-pass membrane protein</topology>
    </subcellularLocation>
</comment>
<evidence type="ECO:0000256" key="2">
    <source>
        <dbReference type="ARBA" id="ARBA00007998"/>
    </source>
</evidence>
<reference evidence="10 11" key="1">
    <citation type="submission" date="2020-09" db="EMBL/GenBank/DDBJ databases">
        <title>Paenibacillus sp. strain PR3 16S rRNA gene Genome sequencing and assembly.</title>
        <authorList>
            <person name="Kim J."/>
        </authorList>
    </citation>
    <scope>NUCLEOTIDE SEQUENCE [LARGE SCALE GENOMIC DNA]</scope>
    <source>
        <strain evidence="10 11">PR3</strain>
    </source>
</reference>
<feature type="chain" id="PRO_5045209560" evidence="9">
    <location>
        <begin position="30"/>
        <end position="363"/>
    </location>
</feature>
<evidence type="ECO:0000256" key="4">
    <source>
        <dbReference type="ARBA" id="ARBA00022544"/>
    </source>
</evidence>
<keyword evidence="7 8" id="KW-0472">Membrane</keyword>
<keyword evidence="6 8" id="KW-1133">Transmembrane helix</keyword>
<comment type="similarity">
    <text evidence="2">Belongs to the amino acid-polyamine-organocation (APC) superfamily. Spore germination protein (SGP) (TC 2.A.3.9) family.</text>
</comment>
<evidence type="ECO:0000256" key="5">
    <source>
        <dbReference type="ARBA" id="ARBA00022692"/>
    </source>
</evidence>
<evidence type="ECO:0000256" key="9">
    <source>
        <dbReference type="SAM" id="SignalP"/>
    </source>
</evidence>
<sequence length="363" mass="40499">MKITKISPIQIACLLLMAVLSTSMLSAPAAIFSEAGRDMWISAIIAPVSGFILISTVVALHRLFPGRNLIQYSVTVLGAPAGKTIGLLFLLNALILNGNQTRQFIDFVSMNYFTRTPSIVFTASLTLLTALAIRSGVEVIARIARLLTPIIILIILIIILPLTYTINLERLLPVMEHGFIPIAQGTLALNIWYSMFVYLTFFLPHVESNKRMQRWGWISVTTVALCLFFTFVYTIGIMGSALGAFTYPFMVITRYTQAFEFLAHLDSLVMLFWVLDVFLRACLTYYCVVIGFAHFLGLKDHNPLIFPVGLLIMCFTYWSFPNTIVFASSAPLIAVSYNIFNFIYPLILLAAAKLRGFKAQSSD</sequence>
<evidence type="ECO:0000256" key="7">
    <source>
        <dbReference type="ARBA" id="ARBA00023136"/>
    </source>
</evidence>
<feature type="transmembrane region" description="Helical" evidence="8">
    <location>
        <begin position="146"/>
        <end position="166"/>
    </location>
</feature>
<dbReference type="RefSeq" id="WP_191205035.1">
    <property type="nucleotide sequence ID" value="NZ_JACXZA010000004.1"/>
</dbReference>
<feature type="transmembrane region" description="Helical" evidence="8">
    <location>
        <begin position="116"/>
        <end position="134"/>
    </location>
</feature>
<feature type="transmembrane region" description="Helical" evidence="8">
    <location>
        <begin position="178"/>
        <end position="203"/>
    </location>
</feature>
<dbReference type="PANTHER" id="PTHR34975:SF2">
    <property type="entry name" value="SPORE GERMINATION PROTEIN A2"/>
    <property type="match status" value="1"/>
</dbReference>
<keyword evidence="11" id="KW-1185">Reference proteome</keyword>
<evidence type="ECO:0000313" key="11">
    <source>
        <dbReference type="Proteomes" id="UP000609346"/>
    </source>
</evidence>
<evidence type="ECO:0000313" key="10">
    <source>
        <dbReference type="EMBL" id="MBD3920763.1"/>
    </source>
</evidence>
<comment type="caution">
    <text evidence="10">The sequence shown here is derived from an EMBL/GenBank/DDBJ whole genome shotgun (WGS) entry which is preliminary data.</text>
</comment>
<keyword evidence="5 8" id="KW-0812">Transmembrane</keyword>
<evidence type="ECO:0000256" key="6">
    <source>
        <dbReference type="ARBA" id="ARBA00022989"/>
    </source>
</evidence>